<dbReference type="InterPro" id="IPR027417">
    <property type="entry name" value="P-loop_NTPase"/>
</dbReference>
<sequence length="1948" mass="217838">MVTKVSTMTTALESNNINSTYAEKFDTCYFRITPDLERYADLVSESPEISQRTICFQRHIHGISECLRSQTKDLTPVVRNLRNPTKLIDTVYEATSPTPDISMVEKSVTLCALLTDRVPSAQLDRAVVPATLLNNLNEFLPKSDGAHARVESTKNLVSSLRAELRRMEETGSGTQLTQSNLMRYLLMFHQRISRMLRYCITNMMDMIPPSNHSINVENSLREGALHFSTLVHSTVSLMTGERPYTAISISNGLPKREWSDPLMIESRGRELAVLSSYLNGSSKLPGLLYGAPGAGKSSLLRWAVKKFQGLYHGKISEDVQEHAQEKDTPNPVVSVCCAGRTCLSTSLQSILVRLTEEISVKFNCPDAQFVSGTLCEYAEAVCTLHRVFALASAATPLLVVLDDIENIYPQDHLGLFRWLPPQLPSKYVRILLTTSSESVMAGFSKRFGEECCLILSPCFNPGRYLSNILPLVVFNRMHENGNAEIASKTLRQESKDLANEVLQNNTAPAYVDLLADILATYQTQINSSYPTNLPESLSELFAVRLKQMWDQLSELQHLYRALLRLTAYLGFVRLGLTLNEMIDLIQVDTEFQKQWNHQNSDEFLQKFPLGCLLNFLYSPTIGLHKYLLLLNSDSRCLISFKSEAFKQGAAIFWGSDQKFTPERPVTEQAKDETSVPAIDIRSEKNAGQITPLAKTFHNALIDYWLGMTIYSKADDETASYRTSYYWQRGVSTAAPQPATSNAPVLSASYRLWICNSRKLTELPFQFVRVGSERIQELLRRVVFSYDYLVAKILQAGRTNDLISELYYLRQVNEIRGCDEVNHMLGLLRKLTPTLATYPLVLSVELAGRTGHLVGTEHYLIGRSLLTSIDKNAHKVNCLLPLLINSYSPILQPELLSVRFARAEDSNLLCLTPDQRFLVIISPMFTDQKNEELRVVMWEVNTLTKASVSNLGVWPGYQFHAAQFPPQQNQLLYLQYSMKTNGMTTERGYLQINLDFGCVDVKVALPVGSPVMWISLTRTMVLIAPYEQKAEEEEKPKDKTQVPREKVAMATVYSLSNGKALSKFLTNIPTPCLALSGERYCVGPAHWSIPGPVESEIKTRRKTARETAKNDVQKHKNMLQIRQVHTPTKISAWLNCPFAPAVIKSSFRGEYLYVGCSNFGYICRYELNQVVAKEVRKIAPSLELDIGLGVRGISSWDAQSGQLNWDRETFNILTHARKRVSVEGLWVSQDDRYLAASYRLSETICIIGIWHISSKQLLAGTVAWADSQIRFGADANGTSLIHFVRSSQAQAWIEIVDLNLKTSAGTGQKFASKSAVPSSPKVCRLPGLGTPIDDCHFVRGGNLLIVTRGELFLTSTSALSSFSGERNRGATGLVGNQLSNGIYHEELDIIYTTDSAMRNLMAYYNLITQKIVRIGCKRSEDSKDEPIFFPVQPLFEEYPTECYISDDGGYLALVYRVLRTSTQGDKSKPGHERENRGYVKPQLPRINYYTSQFEPDNTNEAGGQSSTGLDSAHEQKIIRLYELNHQGGGSGLRSQISLMGENIFSLTGKHGLYTIRPDHASTTRLKPLQGNGLMQDDSKTASDQKKSPNENEAKPKAMLSRYSATTGEFLGNTFLDHPVIAGSQFVSENDYLLLCSGSTERWLRLLSAPTFENTVYEINVTKILKQQDDYARTPDIHRVFACVEKPTIAIIQFTWPEQPQPILMATFNLSNSTSSVLIAQFSSTDPLVDVTSDGILGIDAGLRLYNLQKGNLLATLNTPTLVPGQTEEPQLLCTRVTPDRAYILTVACSRTTAESWLVVIKNNSLLKYPVTGLALLSPLVARTEAGQKVAELPRVRLEIGHSGRMIVVALDDYHEFKAFVLRDNATQFSTQVCSTPAERIRNLLPIGRQGGESRGGAEYQRSAKRLDEVFERFDRVLRSSDGDSEGDLDDLSRDDGFDYQSFMGQSLTV</sequence>
<feature type="region of interest" description="Disordered" evidence="1">
    <location>
        <begin position="1561"/>
        <end position="1596"/>
    </location>
</feature>
<dbReference type="SUPFAM" id="SSF50960">
    <property type="entry name" value="TolB, C-terminal domain"/>
    <property type="match status" value="1"/>
</dbReference>
<dbReference type="SUPFAM" id="SSF52540">
    <property type="entry name" value="P-loop containing nucleoside triphosphate hydrolases"/>
    <property type="match status" value="1"/>
</dbReference>
<dbReference type="Proteomes" id="UP001497525">
    <property type="component" value="Unassembled WGS sequence"/>
</dbReference>
<comment type="caution">
    <text evidence="2">The sequence shown here is derived from an EMBL/GenBank/DDBJ whole genome shotgun (WGS) entry which is preliminary data.</text>
</comment>
<reference evidence="2" key="1">
    <citation type="submission" date="2024-06" db="EMBL/GenBank/DDBJ databases">
        <authorList>
            <person name="Liu X."/>
            <person name="Lenzi L."/>
            <person name="Haldenby T S."/>
            <person name="Uol C."/>
        </authorList>
    </citation>
    <scope>NUCLEOTIDE SEQUENCE</scope>
</reference>
<feature type="region of interest" description="Disordered" evidence="1">
    <location>
        <begin position="1491"/>
        <end position="1510"/>
    </location>
</feature>
<dbReference type="Gene3D" id="3.40.50.300">
    <property type="entry name" value="P-loop containing nucleotide triphosphate hydrolases"/>
    <property type="match status" value="1"/>
</dbReference>
<name>A0AAV2TIF3_CALDB</name>
<organism evidence="2 3">
    <name type="scientific">Calicophoron daubneyi</name>
    <name type="common">Rumen fluke</name>
    <name type="synonym">Paramphistomum daubneyi</name>
    <dbReference type="NCBI Taxonomy" id="300641"/>
    <lineage>
        <taxon>Eukaryota</taxon>
        <taxon>Metazoa</taxon>
        <taxon>Spiralia</taxon>
        <taxon>Lophotrochozoa</taxon>
        <taxon>Platyhelminthes</taxon>
        <taxon>Trematoda</taxon>
        <taxon>Digenea</taxon>
        <taxon>Plagiorchiida</taxon>
        <taxon>Pronocephalata</taxon>
        <taxon>Paramphistomoidea</taxon>
        <taxon>Paramphistomidae</taxon>
        <taxon>Calicophoron</taxon>
    </lineage>
</organism>
<dbReference type="PANTHER" id="PTHR19871">
    <property type="entry name" value="BETA TRANSDUCIN-RELATED PROTEIN"/>
    <property type="match status" value="1"/>
</dbReference>
<evidence type="ECO:0000313" key="2">
    <source>
        <dbReference type="EMBL" id="CAL5137247.1"/>
    </source>
</evidence>
<feature type="compositionally biased region" description="Polar residues" evidence="1">
    <location>
        <begin position="1491"/>
        <end position="1508"/>
    </location>
</feature>
<protein>
    <submittedName>
        <fullName evidence="2">Uncharacterized protein</fullName>
    </submittedName>
</protein>
<dbReference type="PANTHER" id="PTHR19871:SF14">
    <property type="entry name" value="DUF4062 DOMAIN-CONTAINING PROTEIN"/>
    <property type="match status" value="1"/>
</dbReference>
<dbReference type="InterPro" id="IPR052752">
    <property type="entry name" value="NACHT-WD_repeat"/>
</dbReference>
<accession>A0AAV2TIF3</accession>
<dbReference type="EMBL" id="CAXLJL010000378">
    <property type="protein sequence ID" value="CAL5137247.1"/>
    <property type="molecule type" value="Genomic_DNA"/>
</dbReference>
<proteinExistence type="predicted"/>
<evidence type="ECO:0000313" key="3">
    <source>
        <dbReference type="Proteomes" id="UP001497525"/>
    </source>
</evidence>
<dbReference type="SUPFAM" id="SSF75011">
    <property type="entry name" value="3-carboxy-cis,cis-mucoante lactonizing enzyme"/>
    <property type="match status" value="1"/>
</dbReference>
<gene>
    <name evidence="2" type="ORF">CDAUBV1_LOCUS11501</name>
</gene>
<feature type="compositionally biased region" description="Basic and acidic residues" evidence="1">
    <location>
        <begin position="1575"/>
        <end position="1594"/>
    </location>
</feature>
<evidence type="ECO:0000256" key="1">
    <source>
        <dbReference type="SAM" id="MobiDB-lite"/>
    </source>
</evidence>